<dbReference type="InterPro" id="IPR022534">
    <property type="entry name" value="DUF2563"/>
</dbReference>
<keyword evidence="3" id="KW-1185">Reference proteome</keyword>
<evidence type="ECO:0000313" key="1">
    <source>
        <dbReference type="EMBL" id="GLB86192.1"/>
    </source>
</evidence>
<dbReference type="Proteomes" id="UP001064782">
    <property type="component" value="Unassembled WGS sequence"/>
</dbReference>
<gene>
    <name evidence="2" type="ORF">Mkiyose1413_54060</name>
    <name evidence="1" type="ORF">SRL2020028_54480</name>
</gene>
<sequence>MFVDSAMLHSGSGQAHRAGAHAHQAAAHLSQAVLGTQMFGAFAAAEAFHSVAGLARDRHARILLGHRETLDTIADNAHLAAATFTDMDEQNAGRVRAVRCISAT</sequence>
<dbReference type="EMBL" id="BRZI01000085">
    <property type="protein sequence ID" value="GLD33523.1"/>
    <property type="molecule type" value="Genomic_DNA"/>
</dbReference>
<dbReference type="Pfam" id="PF10817">
    <property type="entry name" value="DUF2563"/>
    <property type="match status" value="1"/>
</dbReference>
<accession>A0A9P3Q9V7</accession>
<reference evidence="2" key="1">
    <citation type="submission" date="2022-08" db="EMBL/GenBank/DDBJ databases">
        <title>Mycobacterium kiyosense sp. nov., scotochromogenic slow-glowing species isolated from respiratory specimens.</title>
        <authorList>
            <person name="Fukano H."/>
            <person name="Kazumi Y."/>
            <person name="Sakagami N."/>
            <person name="Ato M."/>
            <person name="Mitarai S."/>
            <person name="Hoshino Y."/>
        </authorList>
    </citation>
    <scope>NUCLEOTIDE SEQUENCE</scope>
    <source>
        <strain evidence="2">1413</strain>
        <strain evidence="1">SRL2020-028</strain>
    </source>
</reference>
<evidence type="ECO:0000313" key="3">
    <source>
        <dbReference type="Proteomes" id="UP001064782"/>
    </source>
</evidence>
<name>A0A9P3Q9V7_9MYCO</name>
<comment type="caution">
    <text evidence="2">The sequence shown here is derived from an EMBL/GenBank/DDBJ whole genome shotgun (WGS) entry which is preliminary data.</text>
</comment>
<protein>
    <recommendedName>
        <fullName evidence="4">DUF2563 family protein</fullName>
    </recommendedName>
</protein>
<dbReference type="AlphaFoldDB" id="A0A9P3Q9V7"/>
<proteinExistence type="predicted"/>
<evidence type="ECO:0008006" key="4">
    <source>
        <dbReference type="Google" id="ProtNLM"/>
    </source>
</evidence>
<dbReference type="Proteomes" id="UP001165663">
    <property type="component" value="Unassembled WGS sequence"/>
</dbReference>
<dbReference type="EMBL" id="BRXE01000122">
    <property type="protein sequence ID" value="GLB86192.1"/>
    <property type="molecule type" value="Genomic_DNA"/>
</dbReference>
<organism evidence="2 3">
    <name type="scientific">Mycobacterium kiyosense</name>
    <dbReference type="NCBI Taxonomy" id="2871094"/>
    <lineage>
        <taxon>Bacteria</taxon>
        <taxon>Bacillati</taxon>
        <taxon>Actinomycetota</taxon>
        <taxon>Actinomycetes</taxon>
        <taxon>Mycobacteriales</taxon>
        <taxon>Mycobacteriaceae</taxon>
        <taxon>Mycobacterium</taxon>
    </lineage>
</organism>
<evidence type="ECO:0000313" key="2">
    <source>
        <dbReference type="EMBL" id="GLD33523.1"/>
    </source>
</evidence>